<comment type="similarity">
    <text evidence="4">Belongs to the copine family.</text>
</comment>
<dbReference type="AlphaFoldDB" id="A0A0L0FFB8"/>
<dbReference type="InterPro" id="IPR036465">
    <property type="entry name" value="vWFA_dom_sf"/>
</dbReference>
<keyword evidence="9" id="KW-0106">Calcium</keyword>
<evidence type="ECO:0000313" key="14">
    <source>
        <dbReference type="EMBL" id="KNC75469.1"/>
    </source>
</evidence>
<dbReference type="GO" id="GO:0046872">
    <property type="term" value="F:metal ion binding"/>
    <property type="evidence" value="ECO:0007669"/>
    <property type="project" value="UniProtKB-KW"/>
</dbReference>
<keyword evidence="15" id="KW-1185">Reference proteome</keyword>
<keyword evidence="8" id="KW-0677">Repeat</keyword>
<protein>
    <recommendedName>
        <fullName evidence="13">C2 domain-containing protein</fullName>
    </recommendedName>
</protein>
<dbReference type="SUPFAM" id="SSF53300">
    <property type="entry name" value="vWA-like"/>
    <property type="match status" value="1"/>
</dbReference>
<evidence type="ECO:0000256" key="6">
    <source>
        <dbReference type="ARBA" id="ARBA00022490"/>
    </source>
</evidence>
<evidence type="ECO:0000256" key="2">
    <source>
        <dbReference type="ARBA" id="ARBA00004236"/>
    </source>
</evidence>
<dbReference type="GO" id="GO:0005737">
    <property type="term" value="C:cytoplasm"/>
    <property type="evidence" value="ECO:0007669"/>
    <property type="project" value="UniProtKB-SubCell"/>
</dbReference>
<dbReference type="CDD" id="cd04047">
    <property type="entry name" value="C2B_Copine"/>
    <property type="match status" value="1"/>
</dbReference>
<feature type="compositionally biased region" description="Low complexity" evidence="12">
    <location>
        <begin position="673"/>
        <end position="689"/>
    </location>
</feature>
<dbReference type="PANTHER" id="PTHR10857">
    <property type="entry name" value="COPINE"/>
    <property type="match status" value="1"/>
</dbReference>
<feature type="region of interest" description="Disordered" evidence="12">
    <location>
        <begin position="494"/>
        <end position="622"/>
    </location>
</feature>
<dbReference type="PANTHER" id="PTHR10857:SF106">
    <property type="entry name" value="C2 DOMAIN-CONTAINING PROTEIN"/>
    <property type="match status" value="1"/>
</dbReference>
<keyword evidence="7" id="KW-0479">Metal-binding</keyword>
<dbReference type="FunFam" id="2.60.40.150:FF:000042">
    <property type="entry name" value="Copine 3"/>
    <property type="match status" value="1"/>
</dbReference>
<organism evidence="14 15">
    <name type="scientific">Sphaeroforma arctica JP610</name>
    <dbReference type="NCBI Taxonomy" id="667725"/>
    <lineage>
        <taxon>Eukaryota</taxon>
        <taxon>Ichthyosporea</taxon>
        <taxon>Ichthyophonida</taxon>
        <taxon>Sphaeroforma</taxon>
    </lineage>
</organism>
<evidence type="ECO:0000256" key="12">
    <source>
        <dbReference type="SAM" id="MobiDB-lite"/>
    </source>
</evidence>
<dbReference type="Pfam" id="PF07002">
    <property type="entry name" value="Copine"/>
    <property type="match status" value="1"/>
</dbReference>
<dbReference type="SMART" id="SM00239">
    <property type="entry name" value="C2"/>
    <property type="match status" value="1"/>
</dbReference>
<reference evidence="14 15" key="1">
    <citation type="submission" date="2011-02" db="EMBL/GenBank/DDBJ databases">
        <title>The Genome Sequence of Sphaeroforma arctica JP610.</title>
        <authorList>
            <consortium name="The Broad Institute Genome Sequencing Platform"/>
            <person name="Russ C."/>
            <person name="Cuomo C."/>
            <person name="Young S.K."/>
            <person name="Zeng Q."/>
            <person name="Gargeya S."/>
            <person name="Alvarado L."/>
            <person name="Berlin A."/>
            <person name="Chapman S.B."/>
            <person name="Chen Z."/>
            <person name="Freedman E."/>
            <person name="Gellesch M."/>
            <person name="Goldberg J."/>
            <person name="Griggs A."/>
            <person name="Gujja S."/>
            <person name="Heilman E."/>
            <person name="Heiman D."/>
            <person name="Howarth C."/>
            <person name="Mehta T."/>
            <person name="Neiman D."/>
            <person name="Pearson M."/>
            <person name="Roberts A."/>
            <person name="Saif S."/>
            <person name="Shea T."/>
            <person name="Shenoy N."/>
            <person name="Sisk P."/>
            <person name="Stolte C."/>
            <person name="Sykes S."/>
            <person name="White J."/>
            <person name="Yandava C."/>
            <person name="Burger G."/>
            <person name="Gray M.W."/>
            <person name="Holland P.W.H."/>
            <person name="King N."/>
            <person name="Lang F.B.F."/>
            <person name="Roger A.J."/>
            <person name="Ruiz-Trillo I."/>
            <person name="Haas B."/>
            <person name="Nusbaum C."/>
            <person name="Birren B."/>
        </authorList>
    </citation>
    <scope>NUCLEOTIDE SEQUENCE [LARGE SCALE GENOMIC DNA]</scope>
    <source>
        <strain evidence="14 15">JP610</strain>
    </source>
</reference>
<dbReference type="OrthoDB" id="5855668at2759"/>
<feature type="compositionally biased region" description="Pro residues" evidence="12">
    <location>
        <begin position="513"/>
        <end position="527"/>
    </location>
</feature>
<dbReference type="RefSeq" id="XP_014149371.1">
    <property type="nucleotide sequence ID" value="XM_014293896.1"/>
</dbReference>
<dbReference type="EMBL" id="KQ243605">
    <property type="protein sequence ID" value="KNC75469.1"/>
    <property type="molecule type" value="Genomic_DNA"/>
</dbReference>
<keyword evidence="6" id="KW-0963">Cytoplasm</keyword>
<evidence type="ECO:0000256" key="8">
    <source>
        <dbReference type="ARBA" id="ARBA00022737"/>
    </source>
</evidence>
<keyword evidence="5" id="KW-1003">Cell membrane</keyword>
<dbReference type="InterPro" id="IPR037768">
    <property type="entry name" value="C2B_Copine"/>
</dbReference>
<keyword evidence="11" id="KW-0539">Nucleus</keyword>
<evidence type="ECO:0000256" key="3">
    <source>
        <dbReference type="ARBA" id="ARBA00004496"/>
    </source>
</evidence>
<feature type="domain" description="C2" evidence="13">
    <location>
        <begin position="69"/>
        <end position="193"/>
    </location>
</feature>
<dbReference type="SUPFAM" id="SSF49562">
    <property type="entry name" value="C2 domain (Calcium/lipid-binding domain, CaLB)"/>
    <property type="match status" value="2"/>
</dbReference>
<dbReference type="Proteomes" id="UP000054560">
    <property type="component" value="Unassembled WGS sequence"/>
</dbReference>
<dbReference type="SMART" id="SM00327">
    <property type="entry name" value="VWA"/>
    <property type="match status" value="1"/>
</dbReference>
<proteinExistence type="inferred from homology"/>
<evidence type="ECO:0000256" key="7">
    <source>
        <dbReference type="ARBA" id="ARBA00022723"/>
    </source>
</evidence>
<evidence type="ECO:0000256" key="1">
    <source>
        <dbReference type="ARBA" id="ARBA00004123"/>
    </source>
</evidence>
<feature type="compositionally biased region" description="Polar residues" evidence="12">
    <location>
        <begin position="561"/>
        <end position="618"/>
    </location>
</feature>
<dbReference type="GO" id="GO:0005886">
    <property type="term" value="C:plasma membrane"/>
    <property type="evidence" value="ECO:0007669"/>
    <property type="project" value="UniProtKB-SubCell"/>
</dbReference>
<evidence type="ECO:0000313" key="15">
    <source>
        <dbReference type="Proteomes" id="UP000054560"/>
    </source>
</evidence>
<evidence type="ECO:0000259" key="13">
    <source>
        <dbReference type="PROSITE" id="PS50004"/>
    </source>
</evidence>
<feature type="region of interest" description="Disordered" evidence="12">
    <location>
        <begin position="637"/>
        <end position="689"/>
    </location>
</feature>
<dbReference type="Gene3D" id="2.60.40.150">
    <property type="entry name" value="C2 domain"/>
    <property type="match status" value="1"/>
</dbReference>
<comment type="subcellular location">
    <subcellularLocation>
        <location evidence="2">Cell membrane</location>
    </subcellularLocation>
    <subcellularLocation>
        <location evidence="3">Cytoplasm</location>
    </subcellularLocation>
    <subcellularLocation>
        <location evidence="1">Nucleus</location>
    </subcellularLocation>
</comment>
<dbReference type="Pfam" id="PF00168">
    <property type="entry name" value="C2"/>
    <property type="match status" value="2"/>
</dbReference>
<dbReference type="GeneID" id="25912509"/>
<feature type="non-terminal residue" evidence="14">
    <location>
        <position position="1"/>
    </location>
</feature>
<dbReference type="PROSITE" id="PS50004">
    <property type="entry name" value="C2"/>
    <property type="match status" value="1"/>
</dbReference>
<dbReference type="InterPro" id="IPR002035">
    <property type="entry name" value="VWF_A"/>
</dbReference>
<dbReference type="STRING" id="667725.A0A0L0FFB8"/>
<dbReference type="InterPro" id="IPR035892">
    <property type="entry name" value="C2_domain_sf"/>
</dbReference>
<dbReference type="GO" id="GO:0005634">
    <property type="term" value="C:nucleus"/>
    <property type="evidence" value="ECO:0007669"/>
    <property type="project" value="UniProtKB-SubCell"/>
</dbReference>
<evidence type="ECO:0000256" key="9">
    <source>
        <dbReference type="ARBA" id="ARBA00022837"/>
    </source>
</evidence>
<dbReference type="eggNOG" id="KOG1327">
    <property type="taxonomic scope" value="Eukaryota"/>
</dbReference>
<feature type="compositionally biased region" description="Polar residues" evidence="12">
    <location>
        <begin position="500"/>
        <end position="511"/>
    </location>
</feature>
<dbReference type="GO" id="GO:0005544">
    <property type="term" value="F:calcium-dependent phospholipid binding"/>
    <property type="evidence" value="ECO:0007669"/>
    <property type="project" value="InterPro"/>
</dbReference>
<dbReference type="InterPro" id="IPR010734">
    <property type="entry name" value="Copine_C"/>
</dbReference>
<evidence type="ECO:0000256" key="10">
    <source>
        <dbReference type="ARBA" id="ARBA00023136"/>
    </source>
</evidence>
<dbReference type="InterPro" id="IPR045052">
    <property type="entry name" value="Copine"/>
</dbReference>
<feature type="compositionally biased region" description="Polar residues" evidence="12">
    <location>
        <begin position="647"/>
        <end position="672"/>
    </location>
</feature>
<name>A0A0L0FFB8_9EUKA</name>
<gene>
    <name evidence="14" type="ORF">SARC_12005</name>
</gene>
<keyword evidence="10" id="KW-0472">Membrane</keyword>
<accession>A0A0L0FFB8</accession>
<dbReference type="InterPro" id="IPR000008">
    <property type="entry name" value="C2_dom"/>
</dbReference>
<evidence type="ECO:0000256" key="5">
    <source>
        <dbReference type="ARBA" id="ARBA00022475"/>
    </source>
</evidence>
<evidence type="ECO:0000256" key="4">
    <source>
        <dbReference type="ARBA" id="ARBA00009048"/>
    </source>
</evidence>
<dbReference type="GO" id="GO:0071277">
    <property type="term" value="P:cellular response to calcium ion"/>
    <property type="evidence" value="ECO:0007669"/>
    <property type="project" value="TreeGrafter"/>
</dbReference>
<sequence>AVFTKTVTVAYNFEQNQTLRLLVVDIDKPDGGLDKQDIIGVVKLTLSSILTSNGQSKKVQLVNEKKRKIGGIIQVSAEEMIESKSIVALDFKATKLDNKDGLFGKSDPFLRISRQRENGEFDAVYKTDVIKNNLNPNWKRFTIPFQTLANGDRERTLRIDVVDWNADGSEDHIGTVYTSVRALEESQGPASSMPVINEKKKAKKKKYKHSGLLHCVKCELIVASTFLDYVKSGMEIGLMIGIDFTASNRGPSDPRSLHYMNPNVPNDYVTAIQQVGQILANYDADNKFPSYGFGARIPPNGHVSHCFPINFNYNDPEITGIDGVLAHYQNCLSSVQLSGPTNFSPMIETALAQAKGTTAKNLKYTILVILTDGVICDMDNTIDQIVKASTEAMSIVIVGVGEADFGAMDYLDADDAPLVNRQGRKMARDIVQFVPYRDFKTKGERSIAEVTLAEIPEQVVSFMASKGIRPRPSPASLMPTPSVVSTSYASSYQYAPAGSPQRQASTSSANGQPPYPTHPSAPVPQPSQPYTAPYPSNPTIHTEDVQRKNLPPLIPDHRLSKSNSASNSPTTSILKNQSAYGNGGYHSQNQNTAPYPTANQNAPYPDNNGSNTNRQPGRSGNRLIGTASVVSYQPLAAPHDPYRRNSLHNAQRGGTQQVQQYPSPYTGSNNSVNTAPYPTNNKNNPPYPQ</sequence>
<evidence type="ECO:0000256" key="11">
    <source>
        <dbReference type="ARBA" id="ARBA00023242"/>
    </source>
</evidence>